<evidence type="ECO:0000313" key="2">
    <source>
        <dbReference type="EMBL" id="MDO6573703.1"/>
    </source>
</evidence>
<evidence type="ECO:0008006" key="4">
    <source>
        <dbReference type="Google" id="ProtNLM"/>
    </source>
</evidence>
<name>A0AAW7YR36_9STAP</name>
<evidence type="ECO:0000256" key="1">
    <source>
        <dbReference type="SAM" id="MobiDB-lite"/>
    </source>
</evidence>
<dbReference type="Gene3D" id="3.40.50.1820">
    <property type="entry name" value="alpha/beta hydrolase"/>
    <property type="match status" value="1"/>
</dbReference>
<organism evidence="2 3">
    <name type="scientific">Staphylococcus pasteuri_A</name>
    <dbReference type="NCBI Taxonomy" id="3062664"/>
    <lineage>
        <taxon>Bacteria</taxon>
        <taxon>Bacillati</taxon>
        <taxon>Bacillota</taxon>
        <taxon>Bacilli</taxon>
        <taxon>Bacillales</taxon>
        <taxon>Staphylococcaceae</taxon>
        <taxon>Staphylococcus</taxon>
    </lineage>
</organism>
<proteinExistence type="predicted"/>
<dbReference type="Proteomes" id="UP001170310">
    <property type="component" value="Unassembled WGS sequence"/>
</dbReference>
<sequence>MLAKCLTNDDLNNLSTSKPKNEEEQKEKNKQILYWAEYEIRQYTHSNLTIDNLASNKDKITLLTGEESKGNFVYKVNQYIAEQLNIDVVETPNGHFGYVQQPEAFKNVLLNAWF</sequence>
<reference evidence="2" key="1">
    <citation type="submission" date="2023-07" db="EMBL/GenBank/DDBJ databases">
        <title>Genome content predicts the carbon catabolic preferences of heterotrophic bacteria.</title>
        <authorList>
            <person name="Gralka M."/>
        </authorList>
    </citation>
    <scope>NUCLEOTIDE SEQUENCE</scope>
    <source>
        <strain evidence="2">E2R20</strain>
    </source>
</reference>
<accession>A0AAW7YR36</accession>
<keyword evidence="3" id="KW-1185">Reference proteome</keyword>
<feature type="region of interest" description="Disordered" evidence="1">
    <location>
        <begin position="1"/>
        <end position="27"/>
    </location>
</feature>
<protein>
    <recommendedName>
        <fullName evidence="4">Alpha/beta hydrolase</fullName>
    </recommendedName>
</protein>
<evidence type="ECO:0000313" key="3">
    <source>
        <dbReference type="Proteomes" id="UP001170310"/>
    </source>
</evidence>
<dbReference type="InterPro" id="IPR029058">
    <property type="entry name" value="AB_hydrolase_fold"/>
</dbReference>
<comment type="caution">
    <text evidence="2">The sequence shown here is derived from an EMBL/GenBank/DDBJ whole genome shotgun (WGS) entry which is preliminary data.</text>
</comment>
<dbReference type="AlphaFoldDB" id="A0AAW7YR36"/>
<dbReference type="RefSeq" id="WP_052728893.1">
    <property type="nucleotide sequence ID" value="NZ_JAUOQO010000004.1"/>
</dbReference>
<gene>
    <name evidence="2" type="ORF">Q4528_05980</name>
</gene>
<dbReference type="EMBL" id="JAUOQO010000004">
    <property type="protein sequence ID" value="MDO6573703.1"/>
    <property type="molecule type" value="Genomic_DNA"/>
</dbReference>
<feature type="compositionally biased region" description="Polar residues" evidence="1">
    <location>
        <begin position="9"/>
        <end position="18"/>
    </location>
</feature>